<dbReference type="InterPro" id="IPR009057">
    <property type="entry name" value="Homeodomain-like_sf"/>
</dbReference>
<sequence length="211" mass="21912">MNRTPGRPLRADAERSVRAILAAAERVLAEHPGATMEQIAEAAGVTRTTVHRRFANRQALIDALATEAAAKLAEAIEDGHPETAPPLVALHRATANVLRVKAAWGFALGPAVAGSEQAARIHGEVARRCIELLGRIQEQGAIAADADLEWVRRVYYALIGEVLHTAPAGAPACGLGPDAAPGPEAPALDPDALAARIVDTVLHGVGPRAGS</sequence>
<keyword evidence="7" id="KW-1185">Reference proteome</keyword>
<evidence type="ECO:0000313" key="7">
    <source>
        <dbReference type="Proteomes" id="UP001595975"/>
    </source>
</evidence>
<feature type="domain" description="HTH tetR-type" evidence="5">
    <location>
        <begin position="14"/>
        <end position="72"/>
    </location>
</feature>
<reference evidence="7" key="1">
    <citation type="journal article" date="2019" name="Int. J. Syst. Evol. Microbiol.">
        <title>The Global Catalogue of Microorganisms (GCM) 10K type strain sequencing project: providing services to taxonomists for standard genome sequencing and annotation.</title>
        <authorList>
            <consortium name="The Broad Institute Genomics Platform"/>
            <consortium name="The Broad Institute Genome Sequencing Center for Infectious Disease"/>
            <person name="Wu L."/>
            <person name="Ma J."/>
        </authorList>
    </citation>
    <scope>NUCLEOTIDE SEQUENCE [LARGE SCALE GENOMIC DNA]</scope>
    <source>
        <strain evidence="7">CGMCC 4.1437</strain>
    </source>
</reference>
<dbReference type="PROSITE" id="PS50977">
    <property type="entry name" value="HTH_TETR_2"/>
    <property type="match status" value="1"/>
</dbReference>
<evidence type="ECO:0000256" key="4">
    <source>
        <dbReference type="PROSITE-ProRule" id="PRU00335"/>
    </source>
</evidence>
<dbReference type="PANTHER" id="PTHR30055:SF234">
    <property type="entry name" value="HTH-TYPE TRANSCRIPTIONAL REGULATOR BETI"/>
    <property type="match status" value="1"/>
</dbReference>
<keyword evidence="1" id="KW-0805">Transcription regulation</keyword>
<dbReference type="PANTHER" id="PTHR30055">
    <property type="entry name" value="HTH-TYPE TRANSCRIPTIONAL REGULATOR RUTR"/>
    <property type="match status" value="1"/>
</dbReference>
<dbReference type="Gene3D" id="1.10.357.10">
    <property type="entry name" value="Tetracycline Repressor, domain 2"/>
    <property type="match status" value="1"/>
</dbReference>
<evidence type="ECO:0000256" key="1">
    <source>
        <dbReference type="ARBA" id="ARBA00023015"/>
    </source>
</evidence>
<comment type="caution">
    <text evidence="6">The sequence shown here is derived from an EMBL/GenBank/DDBJ whole genome shotgun (WGS) entry which is preliminary data.</text>
</comment>
<feature type="DNA-binding region" description="H-T-H motif" evidence="4">
    <location>
        <begin position="35"/>
        <end position="54"/>
    </location>
</feature>
<evidence type="ECO:0000256" key="2">
    <source>
        <dbReference type="ARBA" id="ARBA00023125"/>
    </source>
</evidence>
<organism evidence="6 7">
    <name type="scientific">Kitasatospora misakiensis</name>
    <dbReference type="NCBI Taxonomy" id="67330"/>
    <lineage>
        <taxon>Bacteria</taxon>
        <taxon>Bacillati</taxon>
        <taxon>Actinomycetota</taxon>
        <taxon>Actinomycetes</taxon>
        <taxon>Kitasatosporales</taxon>
        <taxon>Streptomycetaceae</taxon>
        <taxon>Kitasatospora</taxon>
    </lineage>
</organism>
<dbReference type="Pfam" id="PF00440">
    <property type="entry name" value="TetR_N"/>
    <property type="match status" value="1"/>
</dbReference>
<protein>
    <submittedName>
        <fullName evidence="6">TetR/AcrR family transcriptional regulator</fullName>
    </submittedName>
</protein>
<name>A0ABW0WYN6_9ACTN</name>
<dbReference type="EMBL" id="JBHSOF010000002">
    <property type="protein sequence ID" value="MFC5661804.1"/>
    <property type="molecule type" value="Genomic_DNA"/>
</dbReference>
<proteinExistence type="predicted"/>
<evidence type="ECO:0000313" key="6">
    <source>
        <dbReference type="EMBL" id="MFC5661804.1"/>
    </source>
</evidence>
<keyword evidence="3" id="KW-0804">Transcription</keyword>
<dbReference type="SUPFAM" id="SSF46689">
    <property type="entry name" value="Homeodomain-like"/>
    <property type="match status" value="1"/>
</dbReference>
<keyword evidence="2 4" id="KW-0238">DNA-binding</keyword>
<gene>
    <name evidence="6" type="ORF">ACFP3U_02265</name>
</gene>
<dbReference type="Proteomes" id="UP001595975">
    <property type="component" value="Unassembled WGS sequence"/>
</dbReference>
<dbReference type="InterPro" id="IPR001647">
    <property type="entry name" value="HTH_TetR"/>
</dbReference>
<dbReference type="RefSeq" id="WP_380223394.1">
    <property type="nucleotide sequence ID" value="NZ_JBHSOF010000002.1"/>
</dbReference>
<accession>A0ABW0WYN6</accession>
<evidence type="ECO:0000256" key="3">
    <source>
        <dbReference type="ARBA" id="ARBA00023163"/>
    </source>
</evidence>
<dbReference type="InterPro" id="IPR050109">
    <property type="entry name" value="HTH-type_TetR-like_transc_reg"/>
</dbReference>
<evidence type="ECO:0000259" key="5">
    <source>
        <dbReference type="PROSITE" id="PS50977"/>
    </source>
</evidence>